<reference evidence="1 2" key="1">
    <citation type="journal article" date="2022" name="Hortic Res">
        <title>A haplotype resolved chromosomal level avocado genome allows analysis of novel avocado genes.</title>
        <authorList>
            <person name="Nath O."/>
            <person name="Fletcher S.J."/>
            <person name="Hayward A."/>
            <person name="Shaw L.M."/>
            <person name="Masouleh A.K."/>
            <person name="Furtado A."/>
            <person name="Henry R.J."/>
            <person name="Mitter N."/>
        </authorList>
    </citation>
    <scope>NUCLEOTIDE SEQUENCE [LARGE SCALE GENOMIC DNA]</scope>
    <source>
        <strain evidence="2">cv. Hass</strain>
    </source>
</reference>
<organism evidence="1 2">
    <name type="scientific">Persea americana</name>
    <name type="common">Avocado</name>
    <dbReference type="NCBI Taxonomy" id="3435"/>
    <lineage>
        <taxon>Eukaryota</taxon>
        <taxon>Viridiplantae</taxon>
        <taxon>Streptophyta</taxon>
        <taxon>Embryophyta</taxon>
        <taxon>Tracheophyta</taxon>
        <taxon>Spermatophyta</taxon>
        <taxon>Magnoliopsida</taxon>
        <taxon>Magnoliidae</taxon>
        <taxon>Laurales</taxon>
        <taxon>Lauraceae</taxon>
        <taxon>Persea</taxon>
    </lineage>
</organism>
<keyword evidence="2" id="KW-1185">Reference proteome</keyword>
<dbReference type="EMBL" id="CM056820">
    <property type="protein sequence ID" value="KAJ8615159.1"/>
    <property type="molecule type" value="Genomic_DNA"/>
</dbReference>
<evidence type="ECO:0000313" key="1">
    <source>
        <dbReference type="EMBL" id="KAJ8615159.1"/>
    </source>
</evidence>
<evidence type="ECO:0000313" key="2">
    <source>
        <dbReference type="Proteomes" id="UP001234297"/>
    </source>
</evidence>
<name>A0ACC2K228_PERAE</name>
<dbReference type="Proteomes" id="UP001234297">
    <property type="component" value="Chromosome 12"/>
</dbReference>
<comment type="caution">
    <text evidence="1">The sequence shown here is derived from an EMBL/GenBank/DDBJ whole genome shotgun (WGS) entry which is preliminary data.</text>
</comment>
<proteinExistence type="predicted"/>
<sequence length="371" mass="41406">MNEVGAWQLVRPLHIPSQHQLSLEDENDNVDKEYRPSEPSEQELSSSDEEELEDEEALRRRRKAYVPPIEDRRRWEAGMHTEVPEFHSSLQLEEFLDWICTTEEVLNFKGVPDNMKAIPVAAVLKESIALPVVLIVDNRLPPTQHRRTKLLIVELSALGVGKLATGSLSAIRQARRHYSQILMNAKRMMSTGRAGWQQQGELANSSREERSAGAGLAGLSAGERGNGCRSKEGRSDRWFRGRRSGCSRQCRNLAAGRVETGRAEGRREVAAAVMWQVAGWGRQHLATAKGLQTGLSGEGVQWPRGGAAVAVGKCGSGCWPGRRRRREWRGRIVQVVAGQNCMQTGWEQEERNGRLGLGCSDGLAWRMEEVK</sequence>
<protein>
    <submittedName>
        <fullName evidence="1">Uncharacterized protein</fullName>
    </submittedName>
</protein>
<accession>A0ACC2K228</accession>
<gene>
    <name evidence="1" type="ORF">MRB53_034531</name>
</gene>